<comment type="subcellular location">
    <subcellularLocation>
        <location evidence="1">Cell envelope</location>
    </subcellularLocation>
</comment>
<dbReference type="Gene3D" id="2.60.40.4270">
    <property type="entry name" value="Listeria-Bacteroides repeat domain"/>
    <property type="match status" value="4"/>
</dbReference>
<gene>
    <name evidence="3" type="ORF">QNJ86_09125</name>
</gene>
<dbReference type="Proteomes" id="UP001232750">
    <property type="component" value="Unassembled WGS sequence"/>
</dbReference>
<dbReference type="Pfam" id="PF09479">
    <property type="entry name" value="Flg_new"/>
    <property type="match status" value="5"/>
</dbReference>
<proteinExistence type="predicted"/>
<feature type="region of interest" description="Disordered" evidence="2">
    <location>
        <begin position="1"/>
        <end position="44"/>
    </location>
</feature>
<dbReference type="Pfam" id="PF13306">
    <property type="entry name" value="LRR_5"/>
    <property type="match status" value="5"/>
</dbReference>
<dbReference type="PANTHER" id="PTHR45661">
    <property type="entry name" value="SURFACE ANTIGEN"/>
    <property type="match status" value="1"/>
</dbReference>
<dbReference type="InterPro" id="IPR053139">
    <property type="entry name" value="Surface_bspA-like"/>
</dbReference>
<evidence type="ECO:0000313" key="4">
    <source>
        <dbReference type="Proteomes" id="UP001232750"/>
    </source>
</evidence>
<dbReference type="RefSeq" id="WP_283832301.1">
    <property type="nucleotide sequence ID" value="NZ_JASJEU010000018.1"/>
</dbReference>
<protein>
    <submittedName>
        <fullName evidence="3">Leucine-rich repeat protein</fullName>
    </submittedName>
</protein>
<evidence type="ECO:0000256" key="2">
    <source>
        <dbReference type="SAM" id="MobiDB-lite"/>
    </source>
</evidence>
<feature type="compositionally biased region" description="Low complexity" evidence="2">
    <location>
        <begin position="584"/>
        <end position="596"/>
    </location>
</feature>
<keyword evidence="4" id="KW-1185">Reference proteome</keyword>
<dbReference type="PANTHER" id="PTHR45661:SF3">
    <property type="entry name" value="IG-LIKE DOMAIN-CONTAINING PROTEIN"/>
    <property type="match status" value="1"/>
</dbReference>
<feature type="compositionally biased region" description="Polar residues" evidence="2">
    <location>
        <begin position="600"/>
        <end position="627"/>
    </location>
</feature>
<organism evidence="3 4">
    <name type="scientific">Gordonibacter faecis</name>
    <dbReference type="NCBI Taxonomy" id="3047475"/>
    <lineage>
        <taxon>Bacteria</taxon>
        <taxon>Bacillati</taxon>
        <taxon>Actinomycetota</taxon>
        <taxon>Coriobacteriia</taxon>
        <taxon>Eggerthellales</taxon>
        <taxon>Eggerthellaceae</taxon>
        <taxon>Gordonibacter</taxon>
    </lineage>
</organism>
<comment type="caution">
    <text evidence="3">The sequence shown here is derived from an EMBL/GenBank/DDBJ whole genome shotgun (WGS) entry which is preliminary data.</text>
</comment>
<dbReference type="Gene3D" id="3.80.10.10">
    <property type="entry name" value="Ribonuclease Inhibitor"/>
    <property type="match status" value="8"/>
</dbReference>
<evidence type="ECO:0000256" key="1">
    <source>
        <dbReference type="ARBA" id="ARBA00004196"/>
    </source>
</evidence>
<dbReference type="InterPro" id="IPR005046">
    <property type="entry name" value="DUF285"/>
</dbReference>
<evidence type="ECO:0000313" key="3">
    <source>
        <dbReference type="EMBL" id="MDJ1650959.1"/>
    </source>
</evidence>
<dbReference type="EMBL" id="JASJEU010000018">
    <property type="protein sequence ID" value="MDJ1650959.1"/>
    <property type="molecule type" value="Genomic_DNA"/>
</dbReference>
<reference evidence="3 4" key="1">
    <citation type="submission" date="2023-05" db="EMBL/GenBank/DDBJ databases">
        <title>Gordonibacter KGMB12511T sp. nov., isolated from faeces of healthy Korean.</title>
        <authorList>
            <person name="Kim H.S."/>
            <person name="Kim J.-S."/>
            <person name="Suh M.K."/>
            <person name="Eom M.K."/>
            <person name="Do H.E."/>
            <person name="Lee J.-S."/>
        </authorList>
    </citation>
    <scope>NUCLEOTIDE SEQUENCE [LARGE SCALE GENOMIC DNA]</scope>
    <source>
        <strain evidence="3 4">KGMB12511</strain>
    </source>
</reference>
<dbReference type="Pfam" id="PF03382">
    <property type="entry name" value="DUF285"/>
    <property type="match status" value="1"/>
</dbReference>
<sequence>MEEVTDSSNSSGDTAQFSQQVPLDQPSNENKNESTPAQAAGTSDVSGQVAGTVVLPADANAVSIVSDGFVFKIDDTTKTATLVGSAATPPKGDLLVPASITSGTSTYEVTSIAKDAFAKCSELTSVSLPATLREVDPDAVAGCSSLKSIAVSAKSEAFASHNGMLFTKDYSRLLLIPEGMEGAANIPGSTTTVPAQALSRCYLMGSSLTAGDGSAAFTTLNGMLFSKDLKTLVSCPPAIGNAVVLPAETETIGEYALAGCKDLTSITALGNVREIDATAFTEEVIATAKVALPARESKAVWEQVGFQHFAETAEPGATSRPEADAETASGLMFTLLDDYTLSVTWEGAEDPMPNLEIPASAEINGVSYRVSTIAANAFANRGSLTSVKLPTSISIIGETAFAGCANLTDIQLSGNLFEIGERAFEATSLTNIWLPASVQFIGPRAFASSDSLTRIVTLGTPEVADDALASCANLSVYCPYNAEGTYPWNLGLLANNNHLLPYGLAFSEEPLSLEVGQQANLFEGGTCEAPSPVELSFSYAAKPLSVDEQGTTTAKAEGTSEVTATLTLNNQELTRATRTVEVTAAPEPPEALESPVPATPDSSSSEQDSTNDTPHINETHTLTSNEVPANDAALANLSLEDESNISLTAALTTGESFQQRVPSGQMLIFTILASDTPSVEVAAVRIGERNLDGPGDVVIPATVTNSGVEYSVARIAERGFNDFGNLTSLTFAADSRLESFGYRAVYNCENLTYVEIPEGVTTLEQNALAGNMSLKSLTIPNSVTSLGEGLFLYNCALRQVTLGQGVTALPDYLFDSCTALETINVLGNVTTFSTTSFYRTVPFQTEVQVPAGDKETWINSGSDFLLKNIVEQENSDATYNVVFDAAGGYPATMQLSVPQGKPMDMPSISRDGYGLEGWYVVGSDVKWNFNDPITDNLELRALWVEKVYDEASGLKFCLKEDGTLSVGAIDPLLVVGDFRIPESYEIGGLLREVSEVEPGAFHSASDLERLVLPKTIRTVGVHAFSRCKALKEVIVEQDSVLEVMESDAFSNCASLTHVVLPDSLRILRRAAFLNCKKLDTVEIGAHSKLEVVGDQSFINCAALKSFDFPATVKRVEYAAFKGTGLTQVNLPENLESLGIHAFLDCVNASSLSLPSKLTVVENEVFQGCSNILTIHASSSLSHLADALKSTSLAVFDPATRDGATIVLPAKSKDGSETYEDMKREWEGYGFSKFSPMGGPLPLANDIPGSPNTNEEKAGWTLSSDGTLTIHSIEKIANLAWDYKGAEMNTQYWGPVRLLVTAVDTTGIASVDTSTACWFRSMPNLVDISRAAKIPDGVTDANNMFAETGITSIPAELSFPQNIEVINALFNKCLSLKSIPDWFNLPEGIKNCGYLFGYNPNLTGLPASFHIPSTVEQMAGFFRGWTSLTEVPSNFVFPDNVQDVTSLFEECSSLASLPADFKIPETVTEASYMFRRCNSLASLPEKFSMPQTASSERIFYSDTSMPLYYAGNDSVLLRQSDEWWSVLNRTLITPANRPEGASTITLNIKTAGEAGEGMFWSAVHTDASGLLAEPAYVPSRPGMVFTLWYTDPECTQRVDFSKLFNANTTIYGKLSPGTLGGTLPCVAGTGSAAWSLPDDGTLYLRGAGKVDNLDWSLAHRKDPSKISGHWLDYRKNITRVSMTPSLRANNVNCWFAGAESLTDVSEFSIPRGVNSTKFLFYYCYALESLPDGFTIPEGVTNAMDMFTDTNLRALPEGFSLPSTLSEASDMFNGLPFEALPTNFRLPEGFKNPAGMFANTALVALPDGFLLPESTEHSDYMFYNCPQLRSLPRGFTIPQKVTDVNHMFAGCSSLAALPDGFSVLATKPATWGDAGYANMFEGCTQLTSLPADMELQAEVLTDPANMFFCDIAEGGARIPAYYAGSNETVLNYDWTSQNRTLITTGEGAADKGLYPVEYKVMNPDTNVFETSASAFTTGDGLVPDLGTLQKLGYGFIGWFADEDCLEAFDFSRPVTGATTLYAKWAKHGGKDTDEGILPTENPDVTKGQDAWWGIATDGALHIACENGSSVANLGFKYDVQADKYWEPYLNDVYSLRMERKVRAQDMTSWFKRMTNLTTIDKGFFFPENCVSARWLFYYNTGLQTLSQGFFDGAVELKDIGGMLQGCAGLATLPDDFVLPTTIDATWCLFYGTSINTLPEGFKLHENLAYFNSMFAYCKNLTTLPEDFKIPSTASDMKFMFYTCPKLTALPAHLFENVIKMPADGELRKNLKQGWDVFGFKDGSSLKPDPDPLPTYFPASNEEIALIEDWSAQHRTIVKADDSNRQHIASLRLPDDAGAYPTVWKRLYANKSNIITVEPSAAPRAFQTFKGWYLNEECTNPATFPLTLGEDIYLYALYETTGGTLPTINPDGTEGQGAQWLYDQDTHVLKIEATVPGAKIKKLFQTPSNAHSSPTTGYWSPFRAQVEKVQMSDGLLVGGDDGVSGDMDYWFSGMQKLTSLDGVYVPEGTVSLDHTFNVCTSLTALPETFTLPDSVTDMTGTFRRCKLKTLPDGFKLPPHLKEAVIIFGENFELESLPEGFALPEGVNNAHYLFWNCSKLKQLPSSFLLPEGLSNASAMFGGCAALTSLPAGFTIPASTNQEKKIDLSFMFSRCATLATLPEGFSIGDLSRVATVFNMFESCSSLTSLPASLDLTGLQGVSGVETLFAPAADATEVTTYYAGSDLAKLSVDGGDATAAEAYWKDNYKRNLVVTNGGTSMPEGTCTVNFMIPDTTGNSNYTLWQSVVVARGSTLVDPQLASRYGVAFEGWFDGEGKEVVFGTTIEPNTPTMTLYARFTAPILKATAPASAKITVDASGTITKAPLRLTSQTAAPVWVSQAVATPNIEADTAVKPSALADLSLVMRPPIGKGTLVIFLDGGISRPTRDDTFTIPTATGVATPGVLDCSIDVEGLNPADVLFHRDGLSTGLADITFTFELAK</sequence>
<accession>A0ABT7DN43</accession>
<dbReference type="InterPro" id="IPR026906">
    <property type="entry name" value="LRR_5"/>
</dbReference>
<dbReference type="InterPro" id="IPR013378">
    <property type="entry name" value="InlB-like_B-rpt"/>
</dbReference>
<dbReference type="InterPro" id="IPR032675">
    <property type="entry name" value="LRR_dom_sf"/>
</dbReference>
<feature type="region of interest" description="Disordered" evidence="2">
    <location>
        <begin position="584"/>
        <end position="628"/>
    </location>
</feature>
<dbReference type="InterPro" id="IPR042229">
    <property type="entry name" value="Listeria/Bacterioides_rpt_sf"/>
</dbReference>
<name>A0ABT7DN43_9ACTN</name>
<dbReference type="SUPFAM" id="SSF52058">
    <property type="entry name" value="L domain-like"/>
    <property type="match status" value="2"/>
</dbReference>